<reference evidence="2" key="1">
    <citation type="journal article" date="2020" name="Nat. Commun.">
        <title>Large-scale genome sequencing of mycorrhizal fungi provides insights into the early evolution of symbiotic traits.</title>
        <authorList>
            <person name="Miyauchi S."/>
            <person name="Kiss E."/>
            <person name="Kuo A."/>
            <person name="Drula E."/>
            <person name="Kohler A."/>
            <person name="Sanchez-Garcia M."/>
            <person name="Morin E."/>
            <person name="Andreopoulos B."/>
            <person name="Barry K.W."/>
            <person name="Bonito G."/>
            <person name="Buee M."/>
            <person name="Carver A."/>
            <person name="Chen C."/>
            <person name="Cichocki N."/>
            <person name="Clum A."/>
            <person name="Culley D."/>
            <person name="Crous P.W."/>
            <person name="Fauchery L."/>
            <person name="Girlanda M."/>
            <person name="Hayes R.D."/>
            <person name="Keri Z."/>
            <person name="LaButti K."/>
            <person name="Lipzen A."/>
            <person name="Lombard V."/>
            <person name="Magnuson J."/>
            <person name="Maillard F."/>
            <person name="Murat C."/>
            <person name="Nolan M."/>
            <person name="Ohm R.A."/>
            <person name="Pangilinan J."/>
            <person name="Pereira M.F."/>
            <person name="Perotto S."/>
            <person name="Peter M."/>
            <person name="Pfister S."/>
            <person name="Riley R."/>
            <person name="Sitrit Y."/>
            <person name="Stielow J.B."/>
            <person name="Szollosi G."/>
            <person name="Zifcakova L."/>
            <person name="Stursova M."/>
            <person name="Spatafora J.W."/>
            <person name="Tedersoo L."/>
            <person name="Vaario L.M."/>
            <person name="Yamada A."/>
            <person name="Yan M."/>
            <person name="Wang P."/>
            <person name="Xu J."/>
            <person name="Bruns T."/>
            <person name="Baldrian P."/>
            <person name="Vilgalys R."/>
            <person name="Dunand C."/>
            <person name="Henrissat B."/>
            <person name="Grigoriev I.V."/>
            <person name="Hibbett D."/>
            <person name="Nagy L.G."/>
            <person name="Martin F.M."/>
        </authorList>
    </citation>
    <scope>NUCLEOTIDE SEQUENCE</scope>
    <source>
        <strain evidence="2">UP504</strain>
    </source>
</reference>
<feature type="compositionally biased region" description="Polar residues" evidence="1">
    <location>
        <begin position="18"/>
        <end position="30"/>
    </location>
</feature>
<evidence type="ECO:0000313" key="2">
    <source>
        <dbReference type="EMBL" id="KAF9516635.1"/>
    </source>
</evidence>
<dbReference type="OrthoDB" id="3358963at2759"/>
<proteinExistence type="predicted"/>
<accession>A0A9P6B309</accession>
<gene>
    <name evidence="2" type="ORF">BS47DRAFT_1340515</name>
</gene>
<dbReference type="Proteomes" id="UP000886523">
    <property type="component" value="Unassembled WGS sequence"/>
</dbReference>
<feature type="compositionally biased region" description="Basic and acidic residues" evidence="1">
    <location>
        <begin position="181"/>
        <end position="209"/>
    </location>
</feature>
<feature type="compositionally biased region" description="Polar residues" evidence="1">
    <location>
        <begin position="287"/>
        <end position="296"/>
    </location>
</feature>
<evidence type="ECO:0000256" key="1">
    <source>
        <dbReference type="SAM" id="MobiDB-lite"/>
    </source>
</evidence>
<dbReference type="EMBL" id="MU128937">
    <property type="protein sequence ID" value="KAF9516635.1"/>
    <property type="molecule type" value="Genomic_DNA"/>
</dbReference>
<organism evidence="2 3">
    <name type="scientific">Hydnum rufescens UP504</name>
    <dbReference type="NCBI Taxonomy" id="1448309"/>
    <lineage>
        <taxon>Eukaryota</taxon>
        <taxon>Fungi</taxon>
        <taxon>Dikarya</taxon>
        <taxon>Basidiomycota</taxon>
        <taxon>Agaricomycotina</taxon>
        <taxon>Agaricomycetes</taxon>
        <taxon>Cantharellales</taxon>
        <taxon>Hydnaceae</taxon>
        <taxon>Hydnum</taxon>
    </lineage>
</organism>
<protein>
    <submittedName>
        <fullName evidence="2">Uncharacterized protein</fullName>
    </submittedName>
</protein>
<dbReference type="AlphaFoldDB" id="A0A9P6B309"/>
<sequence>MLGWTGGQNQNYYPFYNPAQQAYSHPQPSEGSHPHAGSSNPQLHIHSSLAGGASEGVRSVPAADRPRGRKRKRTPEPPTDASLLVRPTAPARRSPTPPKQSVTSSRGGNRFTQADVTYLHKYINYCRDMGHMLSLREICEKLAIKARASHHSFFSWRRYCNRHKIRIGPFSMEDATPGEGNPDHDDGDGKEASDKDREVEGEVSNKDNDDQTQPPEPLNAVESSDPIDPPPHEGTESPALQTPLRADPNIDPMLMTTGIKPRATDAASNVVSPDDKANPIARPIPVTSGTGETSTAPEGPQSARGGATYANATPKVLARSTSGKGIAFTAEDVEFLVRFMAYRRRQENGDLSMSQFWTDITQRAPHHSRASWMKYWRRHHHELDGTPDDKPVTVPPAKRTRYSYDDDVCLARFFSTHPEGIQDAVFRQFAAENPHHPWKGWQEHYRLHRAQILHLIGRLERGENIDERVDEIIDEVPP</sequence>
<keyword evidence="3" id="KW-1185">Reference proteome</keyword>
<dbReference type="Gene3D" id="1.10.10.60">
    <property type="entry name" value="Homeodomain-like"/>
    <property type="match status" value="1"/>
</dbReference>
<feature type="region of interest" description="Disordered" evidence="1">
    <location>
        <begin position="171"/>
        <end position="307"/>
    </location>
</feature>
<name>A0A9P6B309_9AGAM</name>
<feature type="region of interest" description="Disordered" evidence="1">
    <location>
        <begin position="18"/>
        <end position="109"/>
    </location>
</feature>
<evidence type="ECO:0000313" key="3">
    <source>
        <dbReference type="Proteomes" id="UP000886523"/>
    </source>
</evidence>
<comment type="caution">
    <text evidence="2">The sequence shown here is derived from an EMBL/GenBank/DDBJ whole genome shotgun (WGS) entry which is preliminary data.</text>
</comment>
<feature type="compositionally biased region" description="Polar residues" evidence="1">
    <location>
        <begin position="99"/>
        <end position="109"/>
    </location>
</feature>